<dbReference type="NCBIfam" id="NF004163">
    <property type="entry name" value="PRK05627.1-6"/>
    <property type="match status" value="1"/>
</dbReference>
<keyword evidence="4 15" id="KW-0285">Flavoprotein</keyword>
<dbReference type="CDD" id="cd02064">
    <property type="entry name" value="FAD_synthetase_N"/>
    <property type="match status" value="1"/>
</dbReference>
<comment type="caution">
    <text evidence="17">The sequence shown here is derived from an EMBL/GenBank/DDBJ whole genome shotgun (WGS) entry which is preliminary data.</text>
</comment>
<keyword evidence="9 15" id="KW-0418">Kinase</keyword>
<evidence type="ECO:0000313" key="17">
    <source>
        <dbReference type="EMBL" id="MFC3908436.1"/>
    </source>
</evidence>
<dbReference type="InterPro" id="IPR014729">
    <property type="entry name" value="Rossmann-like_a/b/a_fold"/>
</dbReference>
<evidence type="ECO:0000256" key="5">
    <source>
        <dbReference type="ARBA" id="ARBA00022643"/>
    </source>
</evidence>
<dbReference type="Pfam" id="PF01687">
    <property type="entry name" value="Flavokinase"/>
    <property type="match status" value="1"/>
</dbReference>
<accession>A0ABV8CE09</accession>
<dbReference type="SUPFAM" id="SSF52374">
    <property type="entry name" value="Nucleotidylyl transferase"/>
    <property type="match status" value="1"/>
</dbReference>
<dbReference type="NCBIfam" id="NF004159">
    <property type="entry name" value="PRK05627.1-2"/>
    <property type="match status" value="1"/>
</dbReference>
<evidence type="ECO:0000256" key="4">
    <source>
        <dbReference type="ARBA" id="ARBA00022630"/>
    </source>
</evidence>
<sequence>MKLLRGVRHVPAIFAGGTVATIGNFDGVHSGHQSLLAKLKAESIKRKLPLVVVLFEPQPGEFFRGKQAPARLSSLREKLAILKQCQVDYVYCLRFNTRFASMPAEDFARFWLFDILKVNYLLVGSDFRFGQKRTGDLELLCRLAMDYNAQVETCPDFAIASGRVSSTKIRTLLAEDKLEQAANLLGRTYSLCGRVVRGAGLGRQWGIPTANVAIRRLALPFTGVYRVRIHLAKGEVHNGVANIGCRPTVDGSKNVLEVHILNFNRSLYGEMIQVSFLEKLRDEKKFSSVDELIAQIRQDIASAKAKLQLNMVAE</sequence>
<proteinExistence type="inferred from homology"/>
<keyword evidence="10 15" id="KW-0274">FAD</keyword>
<dbReference type="InterPro" id="IPR023468">
    <property type="entry name" value="Riboflavin_kinase"/>
</dbReference>
<dbReference type="Gene3D" id="3.40.50.620">
    <property type="entry name" value="HUPs"/>
    <property type="match status" value="1"/>
</dbReference>
<dbReference type="SMART" id="SM00904">
    <property type="entry name" value="Flavokinase"/>
    <property type="match status" value="1"/>
</dbReference>
<dbReference type="PANTHER" id="PTHR22749:SF6">
    <property type="entry name" value="RIBOFLAVIN KINASE"/>
    <property type="match status" value="1"/>
</dbReference>
<dbReference type="PANTHER" id="PTHR22749">
    <property type="entry name" value="RIBOFLAVIN KINASE/FMN ADENYLYLTRANSFERASE"/>
    <property type="match status" value="1"/>
</dbReference>
<dbReference type="InterPro" id="IPR015864">
    <property type="entry name" value="FAD_synthase"/>
</dbReference>
<reference evidence="18" key="1">
    <citation type="journal article" date="2019" name="Int. J. Syst. Evol. Microbiol.">
        <title>The Global Catalogue of Microorganisms (GCM) 10K type strain sequencing project: providing services to taxonomists for standard genome sequencing and annotation.</title>
        <authorList>
            <consortium name="The Broad Institute Genomics Platform"/>
            <consortium name="The Broad Institute Genome Sequencing Center for Infectious Disease"/>
            <person name="Wu L."/>
            <person name="Ma J."/>
        </authorList>
    </citation>
    <scope>NUCLEOTIDE SEQUENCE [LARGE SCALE GENOMIC DNA]</scope>
    <source>
        <strain evidence="18">CCUG 59858</strain>
    </source>
</reference>
<dbReference type="NCBIfam" id="NF004160">
    <property type="entry name" value="PRK05627.1-3"/>
    <property type="match status" value="1"/>
</dbReference>
<dbReference type="Gene3D" id="2.40.30.30">
    <property type="entry name" value="Riboflavin kinase-like"/>
    <property type="match status" value="1"/>
</dbReference>
<dbReference type="NCBIfam" id="NF004162">
    <property type="entry name" value="PRK05627.1-5"/>
    <property type="match status" value="1"/>
</dbReference>
<evidence type="ECO:0000256" key="1">
    <source>
        <dbReference type="ARBA" id="ARBA00002121"/>
    </source>
</evidence>
<keyword evidence="5 15" id="KW-0288">FMN</keyword>
<dbReference type="SUPFAM" id="SSF82114">
    <property type="entry name" value="Riboflavin kinase-like"/>
    <property type="match status" value="1"/>
</dbReference>
<evidence type="ECO:0000256" key="14">
    <source>
        <dbReference type="ARBA" id="ARBA00049494"/>
    </source>
</evidence>
<dbReference type="GO" id="GO:0003919">
    <property type="term" value="F:FMN adenylyltransferase activity"/>
    <property type="evidence" value="ECO:0007669"/>
    <property type="project" value="UniProtKB-EC"/>
</dbReference>
<evidence type="ECO:0000256" key="12">
    <source>
        <dbReference type="ARBA" id="ARBA00023268"/>
    </source>
</evidence>
<evidence type="ECO:0000256" key="9">
    <source>
        <dbReference type="ARBA" id="ARBA00022777"/>
    </source>
</evidence>
<gene>
    <name evidence="17" type="primary">ribF</name>
    <name evidence="17" type="ORF">ACFORL_05020</name>
</gene>
<dbReference type="RefSeq" id="WP_382341719.1">
    <property type="nucleotide sequence ID" value="NZ_JBHSAB010000005.1"/>
</dbReference>
<keyword evidence="12" id="KW-0511">Multifunctional enzyme</keyword>
<keyword evidence="11 15" id="KW-0067">ATP-binding</keyword>
<evidence type="ECO:0000256" key="8">
    <source>
        <dbReference type="ARBA" id="ARBA00022741"/>
    </source>
</evidence>
<comment type="function">
    <text evidence="1">Catalyzes the phosphorylation of riboflavin to FMN followed by the adenylation of FMN to FAD.</text>
</comment>
<evidence type="ECO:0000256" key="15">
    <source>
        <dbReference type="PIRNR" id="PIRNR004491"/>
    </source>
</evidence>
<dbReference type="InterPro" id="IPR002606">
    <property type="entry name" value="Riboflavin_kinase_bac"/>
</dbReference>
<evidence type="ECO:0000256" key="3">
    <source>
        <dbReference type="ARBA" id="ARBA00005201"/>
    </source>
</evidence>
<feature type="domain" description="Riboflavin kinase" evidence="16">
    <location>
        <begin position="184"/>
        <end position="308"/>
    </location>
</feature>
<dbReference type="PIRSF" id="PIRSF004491">
    <property type="entry name" value="FAD_Synth"/>
    <property type="match status" value="1"/>
</dbReference>
<evidence type="ECO:0000256" key="13">
    <source>
        <dbReference type="ARBA" id="ARBA00047880"/>
    </source>
</evidence>
<dbReference type="Pfam" id="PF06574">
    <property type="entry name" value="FAD_syn"/>
    <property type="match status" value="1"/>
</dbReference>
<name>A0ABV8CE09_9GAMM</name>
<dbReference type="NCBIfam" id="TIGR00083">
    <property type="entry name" value="ribF"/>
    <property type="match status" value="1"/>
</dbReference>
<keyword evidence="7 15" id="KW-0548">Nucleotidyltransferase</keyword>
<comment type="catalytic activity">
    <reaction evidence="14 15">
        <text>FMN + ATP + H(+) = FAD + diphosphate</text>
        <dbReference type="Rhea" id="RHEA:17237"/>
        <dbReference type="ChEBI" id="CHEBI:15378"/>
        <dbReference type="ChEBI" id="CHEBI:30616"/>
        <dbReference type="ChEBI" id="CHEBI:33019"/>
        <dbReference type="ChEBI" id="CHEBI:57692"/>
        <dbReference type="ChEBI" id="CHEBI:58210"/>
        <dbReference type="EC" id="2.7.7.2"/>
    </reaction>
</comment>
<keyword evidence="8 15" id="KW-0547">Nucleotide-binding</keyword>
<dbReference type="EC" id="2.7.7.2" evidence="15"/>
<dbReference type="EMBL" id="JBHSAB010000005">
    <property type="protein sequence ID" value="MFC3908436.1"/>
    <property type="molecule type" value="Genomic_DNA"/>
</dbReference>
<evidence type="ECO:0000256" key="6">
    <source>
        <dbReference type="ARBA" id="ARBA00022679"/>
    </source>
</evidence>
<evidence type="ECO:0000256" key="7">
    <source>
        <dbReference type="ARBA" id="ARBA00022695"/>
    </source>
</evidence>
<organism evidence="17 18">
    <name type="scientific">Legionella dresdenensis</name>
    <dbReference type="NCBI Taxonomy" id="450200"/>
    <lineage>
        <taxon>Bacteria</taxon>
        <taxon>Pseudomonadati</taxon>
        <taxon>Pseudomonadota</taxon>
        <taxon>Gammaproteobacteria</taxon>
        <taxon>Legionellales</taxon>
        <taxon>Legionellaceae</taxon>
        <taxon>Legionella</taxon>
    </lineage>
</organism>
<dbReference type="EC" id="2.7.1.26" evidence="15"/>
<evidence type="ECO:0000256" key="2">
    <source>
        <dbReference type="ARBA" id="ARBA00004726"/>
    </source>
</evidence>
<keyword evidence="18" id="KW-1185">Reference proteome</keyword>
<comment type="pathway">
    <text evidence="3 15">Cofactor biosynthesis; FMN biosynthesis; FMN from riboflavin (ATP route): step 1/1.</text>
</comment>
<protein>
    <recommendedName>
        <fullName evidence="15">Riboflavin biosynthesis protein</fullName>
    </recommendedName>
    <domain>
        <recommendedName>
            <fullName evidence="15">Riboflavin kinase</fullName>
            <ecNumber evidence="15">2.7.1.26</ecNumber>
        </recommendedName>
        <alternativeName>
            <fullName evidence="15">Flavokinase</fullName>
        </alternativeName>
    </domain>
    <domain>
        <recommendedName>
            <fullName evidence="15">FMN adenylyltransferase</fullName>
            <ecNumber evidence="15">2.7.7.2</ecNumber>
        </recommendedName>
        <alternativeName>
            <fullName evidence="15">FAD pyrophosphorylase</fullName>
        </alternativeName>
        <alternativeName>
            <fullName evidence="15">FAD synthase</fullName>
        </alternativeName>
    </domain>
</protein>
<dbReference type="InterPro" id="IPR015865">
    <property type="entry name" value="Riboflavin_kinase_bac/euk"/>
</dbReference>
<comment type="catalytic activity">
    <reaction evidence="13 15">
        <text>riboflavin + ATP = FMN + ADP + H(+)</text>
        <dbReference type="Rhea" id="RHEA:14357"/>
        <dbReference type="ChEBI" id="CHEBI:15378"/>
        <dbReference type="ChEBI" id="CHEBI:30616"/>
        <dbReference type="ChEBI" id="CHEBI:57986"/>
        <dbReference type="ChEBI" id="CHEBI:58210"/>
        <dbReference type="ChEBI" id="CHEBI:456216"/>
        <dbReference type="EC" id="2.7.1.26"/>
    </reaction>
</comment>
<evidence type="ECO:0000256" key="10">
    <source>
        <dbReference type="ARBA" id="ARBA00022827"/>
    </source>
</evidence>
<evidence type="ECO:0000256" key="11">
    <source>
        <dbReference type="ARBA" id="ARBA00022840"/>
    </source>
</evidence>
<dbReference type="GO" id="GO:0008531">
    <property type="term" value="F:riboflavin kinase activity"/>
    <property type="evidence" value="ECO:0007669"/>
    <property type="project" value="UniProtKB-EC"/>
</dbReference>
<keyword evidence="6 15" id="KW-0808">Transferase</keyword>
<comment type="pathway">
    <text evidence="2 15">Cofactor biosynthesis; FAD biosynthesis; FAD from FMN: step 1/1.</text>
</comment>
<evidence type="ECO:0000259" key="16">
    <source>
        <dbReference type="SMART" id="SM00904"/>
    </source>
</evidence>
<comment type="similarity">
    <text evidence="15">Belongs to the ribF family.</text>
</comment>
<dbReference type="InterPro" id="IPR023465">
    <property type="entry name" value="Riboflavin_kinase_dom_sf"/>
</dbReference>
<evidence type="ECO:0000313" key="18">
    <source>
        <dbReference type="Proteomes" id="UP001595758"/>
    </source>
</evidence>
<dbReference type="Proteomes" id="UP001595758">
    <property type="component" value="Unassembled WGS sequence"/>
</dbReference>